<reference evidence="1 2" key="1">
    <citation type="journal article" date="2018" name="J. Biol. Chem.">
        <title>Discovery of the actinoplanic acid pathway in Streptomyces rapamycinicus reveals a genetically conserved synergism with rapamycin.</title>
        <authorList>
            <person name="Mrak P."/>
            <person name="Krastel P."/>
            <person name="Pivk Lukancic P."/>
            <person name="Tao J."/>
            <person name="Pistorius D."/>
            <person name="Moore C.M."/>
        </authorList>
    </citation>
    <scope>NUCLEOTIDE SEQUENCE [LARGE SCALE GENOMIC DNA]</scope>
    <source>
        <strain evidence="1 2">NRRL 5491</strain>
    </source>
</reference>
<protein>
    <recommendedName>
        <fullName evidence="3">HTH merR-type domain-containing protein</fullName>
    </recommendedName>
</protein>
<dbReference type="AlphaFoldDB" id="A0A0A0N9R0"/>
<evidence type="ECO:0000313" key="2">
    <source>
        <dbReference type="Proteomes" id="UP000281594"/>
    </source>
</evidence>
<sequence>MVDPARLRALSHTGVMEFIVPPLGTVTTDLAALNCGVRPATIRDWVRRGLLTRCGGTPRRPLYRLADVEAARYAAKPNRPGQRAA</sequence>
<proteinExistence type="predicted"/>
<organism evidence="1 2">
    <name type="scientific">Streptomyces rapamycinicus (strain ATCC 29253 / DSM 41530 / NRRL 5491 / AYB-994)</name>
    <name type="common">Streptomyces hygroscopicus (strain ATCC 29253)</name>
    <dbReference type="NCBI Taxonomy" id="1343740"/>
    <lineage>
        <taxon>Bacteria</taxon>
        <taxon>Bacillati</taxon>
        <taxon>Actinomycetota</taxon>
        <taxon>Actinomycetes</taxon>
        <taxon>Kitasatosporales</taxon>
        <taxon>Streptomycetaceae</taxon>
        <taxon>Streptomyces</taxon>
        <taxon>Streptomyces violaceusniger group</taxon>
    </lineage>
</organism>
<evidence type="ECO:0008006" key="3">
    <source>
        <dbReference type="Google" id="ProtNLM"/>
    </source>
</evidence>
<dbReference type="eggNOG" id="ENOG5031U02">
    <property type="taxonomic scope" value="Bacteria"/>
</dbReference>
<dbReference type="STRING" id="1343740.M271_23320"/>
<dbReference type="HOGENOM" id="CLU_192339_0_0_11"/>
<dbReference type="KEGG" id="src:M271_23320"/>
<name>A0A0A0N9R0_STRRN</name>
<evidence type="ECO:0000313" key="1">
    <source>
        <dbReference type="EMBL" id="RLV80745.1"/>
    </source>
</evidence>
<dbReference type="Proteomes" id="UP000281594">
    <property type="component" value="Unassembled WGS sequence"/>
</dbReference>
<comment type="caution">
    <text evidence="1">The sequence shown here is derived from an EMBL/GenBank/DDBJ whole genome shotgun (WGS) entry which is preliminary data.</text>
</comment>
<accession>A0A0A0N9R0</accession>
<gene>
    <name evidence="1" type="ORF">D3C57_120210</name>
</gene>
<dbReference type="EMBL" id="QYCY01000001">
    <property type="protein sequence ID" value="RLV80745.1"/>
    <property type="molecule type" value="Genomic_DNA"/>
</dbReference>